<dbReference type="AlphaFoldDB" id="A0AAD5Y1L5"/>
<gene>
    <name evidence="3" type="ORF">HK103_007162</name>
</gene>
<protein>
    <submittedName>
        <fullName evidence="3">Uncharacterized protein</fullName>
    </submittedName>
</protein>
<keyword evidence="4" id="KW-1185">Reference proteome</keyword>
<name>A0AAD5Y1L5_9FUNG</name>
<evidence type="ECO:0000256" key="1">
    <source>
        <dbReference type="SAM" id="MobiDB-lite"/>
    </source>
</evidence>
<evidence type="ECO:0000313" key="4">
    <source>
        <dbReference type="Proteomes" id="UP001210925"/>
    </source>
</evidence>
<evidence type="ECO:0000256" key="2">
    <source>
        <dbReference type="SAM" id="Phobius"/>
    </source>
</evidence>
<dbReference type="EMBL" id="JADGKB010000085">
    <property type="protein sequence ID" value="KAJ3254444.1"/>
    <property type="molecule type" value="Genomic_DNA"/>
</dbReference>
<keyword evidence="2" id="KW-0472">Membrane</keyword>
<feature type="transmembrane region" description="Helical" evidence="2">
    <location>
        <begin position="23"/>
        <end position="46"/>
    </location>
</feature>
<dbReference type="Proteomes" id="UP001210925">
    <property type="component" value="Unassembled WGS sequence"/>
</dbReference>
<feature type="transmembrane region" description="Helical" evidence="2">
    <location>
        <begin position="77"/>
        <end position="98"/>
    </location>
</feature>
<feature type="region of interest" description="Disordered" evidence="1">
    <location>
        <begin position="136"/>
        <end position="161"/>
    </location>
</feature>
<keyword evidence="2" id="KW-1133">Transmembrane helix</keyword>
<proteinExistence type="predicted"/>
<feature type="compositionally biased region" description="Polar residues" evidence="1">
    <location>
        <begin position="136"/>
        <end position="146"/>
    </location>
</feature>
<keyword evidence="2" id="KW-0812">Transmembrane</keyword>
<reference evidence="3" key="1">
    <citation type="submission" date="2020-05" db="EMBL/GenBank/DDBJ databases">
        <title>Phylogenomic resolution of chytrid fungi.</title>
        <authorList>
            <person name="Stajich J.E."/>
            <person name="Amses K."/>
            <person name="Simmons R."/>
            <person name="Seto K."/>
            <person name="Myers J."/>
            <person name="Bonds A."/>
            <person name="Quandt C.A."/>
            <person name="Barry K."/>
            <person name="Liu P."/>
            <person name="Grigoriev I."/>
            <person name="Longcore J.E."/>
            <person name="James T.Y."/>
        </authorList>
    </citation>
    <scope>NUCLEOTIDE SEQUENCE</scope>
    <source>
        <strain evidence="3">PLAUS21</strain>
    </source>
</reference>
<comment type="caution">
    <text evidence="3">The sequence shown here is derived from an EMBL/GenBank/DDBJ whole genome shotgun (WGS) entry which is preliminary data.</text>
</comment>
<organism evidence="3 4">
    <name type="scientific">Boothiomyces macroporosus</name>
    <dbReference type="NCBI Taxonomy" id="261099"/>
    <lineage>
        <taxon>Eukaryota</taxon>
        <taxon>Fungi</taxon>
        <taxon>Fungi incertae sedis</taxon>
        <taxon>Chytridiomycota</taxon>
        <taxon>Chytridiomycota incertae sedis</taxon>
        <taxon>Chytridiomycetes</taxon>
        <taxon>Rhizophydiales</taxon>
        <taxon>Terramycetaceae</taxon>
        <taxon>Boothiomyces</taxon>
    </lineage>
</organism>
<accession>A0AAD5Y1L5</accession>
<evidence type="ECO:0000313" key="3">
    <source>
        <dbReference type="EMBL" id="KAJ3254444.1"/>
    </source>
</evidence>
<sequence length="161" mass="17983">MLTIFVIRFVRTILIYIQNSGSAVFPAAATMQVITIFPIFILRMLFDMASLLKLFQHFNSLTQQNSAKLIAFYQLRYYLVVELILTLFSIVVAVLESLNYSGNNVADMDWIMISWAISALLEQSQILSKLFAEGSSVSGNKVTSTPKRAIEKTGNTSASDL</sequence>